<evidence type="ECO:0008006" key="5">
    <source>
        <dbReference type="Google" id="ProtNLM"/>
    </source>
</evidence>
<organism evidence="3 4">
    <name type="scientific">Mycolicibacterium mageritense</name>
    <name type="common">Mycobacterium mageritense</name>
    <dbReference type="NCBI Taxonomy" id="53462"/>
    <lineage>
        <taxon>Bacteria</taxon>
        <taxon>Bacillati</taxon>
        <taxon>Actinomycetota</taxon>
        <taxon>Actinomycetes</taxon>
        <taxon>Mycobacteriales</taxon>
        <taxon>Mycobacteriaceae</taxon>
        <taxon>Mycolicibacterium</taxon>
    </lineage>
</organism>
<dbReference type="AlphaFoldDB" id="A0AAI8U2B5"/>
<keyword evidence="2" id="KW-1133">Transmembrane helix</keyword>
<sequence>MSWGEVDNVWGFLAVLGVAIANLVIIVVGQRRGIKRRAEDREVLTDVKDNVAVVKEEVKNDHVDDNLRVQMDRLERQNQRLLEVLEGQNSVLEEMQSRQDAQGRDIRGLRTDFGGLRGELRDQSEEHRSFVRRVIDFSRRNHPGADPL</sequence>
<dbReference type="Proteomes" id="UP001241092">
    <property type="component" value="Chromosome"/>
</dbReference>
<keyword evidence="1" id="KW-0175">Coiled coil</keyword>
<keyword evidence="2" id="KW-0472">Membrane</keyword>
<name>A0AAI8U2B5_MYCME</name>
<reference evidence="3" key="1">
    <citation type="submission" date="2023-03" db="EMBL/GenBank/DDBJ databases">
        <title>Draft genome sequence of a Mycolicibacterium mageritense strain H4_3_1 isolated from a hybrid biological-inorganic system reactor.</title>
        <authorList>
            <person name="Feng X."/>
            <person name="Kazama D."/>
            <person name="Sato K."/>
            <person name="Kobayashi H."/>
        </authorList>
    </citation>
    <scope>NUCLEOTIDE SEQUENCE</scope>
    <source>
        <strain evidence="3">H4_3_1</strain>
    </source>
</reference>
<keyword evidence="2" id="KW-0812">Transmembrane</keyword>
<evidence type="ECO:0000313" key="3">
    <source>
        <dbReference type="EMBL" id="BDY33143.1"/>
    </source>
</evidence>
<evidence type="ECO:0000313" key="4">
    <source>
        <dbReference type="Proteomes" id="UP001241092"/>
    </source>
</evidence>
<feature type="transmembrane region" description="Helical" evidence="2">
    <location>
        <begin position="12"/>
        <end position="29"/>
    </location>
</feature>
<feature type="coiled-coil region" evidence="1">
    <location>
        <begin position="64"/>
        <end position="91"/>
    </location>
</feature>
<accession>A0AAI8U2B5</accession>
<evidence type="ECO:0000256" key="2">
    <source>
        <dbReference type="SAM" id="Phobius"/>
    </source>
</evidence>
<evidence type="ECO:0000256" key="1">
    <source>
        <dbReference type="SAM" id="Coils"/>
    </source>
</evidence>
<dbReference type="EMBL" id="AP027452">
    <property type="protein sequence ID" value="BDY33143.1"/>
    <property type="molecule type" value="Genomic_DNA"/>
</dbReference>
<proteinExistence type="predicted"/>
<dbReference type="RefSeq" id="WP_286212735.1">
    <property type="nucleotide sequence ID" value="NZ_AP027452.1"/>
</dbReference>
<protein>
    <recommendedName>
        <fullName evidence="5">DUF2746 domain-containing protein</fullName>
    </recommendedName>
</protein>
<gene>
    <name evidence="3" type="ORF">hbim_07118</name>
</gene>